<dbReference type="AlphaFoldDB" id="A0A6C0GMJ0"/>
<dbReference type="GO" id="GO:0042597">
    <property type="term" value="C:periplasmic space"/>
    <property type="evidence" value="ECO:0007669"/>
    <property type="project" value="UniProtKB-SubCell"/>
</dbReference>
<evidence type="ECO:0000256" key="3">
    <source>
        <dbReference type="ARBA" id="ARBA00022679"/>
    </source>
</evidence>
<feature type="domain" description="AlgX/AlgJ SGNH hydrolase-like" evidence="8">
    <location>
        <begin position="494"/>
        <end position="674"/>
    </location>
</feature>
<accession>A0A6C0GMJ0</accession>
<sequence>MSLLTYNKYVVKNEKNQIKITFDIISEKQDNLQLFYITNLTDGFTEEHSLTEPIKEGIRQQVTFVLPIDHFTGLRIDLGDKSKQNIIRINKVVFAKNTTYSLQEADITKFFNLNHFVKYNQDTHNFSLQTVDGSYDPFIYSTSLSSISDTLHTPDTYFIPAHYTQYILLGLFCAVLSVLFYIYQRNKQVTVLHFGHLTIWVVLCFVLIKTFTYLKVDEIFNTNKVSLKIIVKMEVDDYFQVYYTTPAQPDWTEQQSITTNITGESGYQVINFQIPDSLQIIRLRLDISQNKLQKEIELKEVTIEHNGEAIYYDQSNFLTVFINNICLAPAEDSSKLKFIPQTVDNYYDPFFYAQEIGPDYEKVRGAKNSVAFTEALAFLLSFCVFLFLESNYAYTPSLSLTNKILILQSFSFIVLLLLPLISDVFKFDTEGGVNIEKRQLQSKPAFSLDSVKEFPSLYTDYFNDNFNFRRTLIDWGGKLRLFLFNESQVSNQAIIGNQGWLFLSVIKPHENVLADYAHRNLYTQEELEVIHKNLENIHTLCKSNNIKYYKAYYPNTHTIYSEFLPFRIKVQQLDTVSRIEQLNRFLRQKKSAVSIIDIKADLLRQKQNAQLYYKHDTHWNNYGAFIGYSSLFNHISKDFSGLKPLPISDFTIKWVKEGGGDLIDLIGMQNNTQFIDNKPYFLLKNSSDSISNISSSYPDCEIYENSLDTTGITAVVFHDSYTLALKPFMNRHFKRIVYCWKNFDWNIVEKEKPDVVIEGYVERLFR</sequence>
<dbReference type="Pfam" id="PF16822">
    <property type="entry name" value="ALGX"/>
    <property type="match status" value="1"/>
</dbReference>
<keyword evidence="7" id="KW-0812">Transmembrane</keyword>
<evidence type="ECO:0000256" key="4">
    <source>
        <dbReference type="ARBA" id="ARBA00022729"/>
    </source>
</evidence>
<keyword evidence="5" id="KW-0574">Periplasm</keyword>
<feature type="transmembrane region" description="Helical" evidence="7">
    <location>
        <begin position="166"/>
        <end position="183"/>
    </location>
</feature>
<evidence type="ECO:0000313" key="9">
    <source>
        <dbReference type="EMBL" id="QHT68822.1"/>
    </source>
</evidence>
<keyword evidence="3" id="KW-0808">Transferase</keyword>
<evidence type="ECO:0000256" key="2">
    <source>
        <dbReference type="ARBA" id="ARBA00005182"/>
    </source>
</evidence>
<feature type="transmembrane region" description="Helical" evidence="7">
    <location>
        <begin position="400"/>
        <end position="421"/>
    </location>
</feature>
<proteinExistence type="predicted"/>
<evidence type="ECO:0000259" key="8">
    <source>
        <dbReference type="Pfam" id="PF16822"/>
    </source>
</evidence>
<keyword evidence="10" id="KW-1185">Reference proteome</keyword>
<dbReference type="UniPathway" id="UPA00286"/>
<evidence type="ECO:0000256" key="5">
    <source>
        <dbReference type="ARBA" id="ARBA00022764"/>
    </source>
</evidence>
<reference evidence="9 10" key="1">
    <citation type="submission" date="2020-01" db="EMBL/GenBank/DDBJ databases">
        <authorList>
            <person name="Kim M.K."/>
        </authorList>
    </citation>
    <scope>NUCLEOTIDE SEQUENCE [LARGE SCALE GENOMIC DNA]</scope>
    <source>
        <strain evidence="9 10">172606-1</strain>
    </source>
</reference>
<keyword evidence="7" id="KW-1133">Transmembrane helix</keyword>
<name>A0A6C0GMJ0_9BACT</name>
<comment type="pathway">
    <text evidence="2">Glycan biosynthesis; alginate biosynthesis.</text>
</comment>
<evidence type="ECO:0000256" key="7">
    <source>
        <dbReference type="SAM" id="Phobius"/>
    </source>
</evidence>
<dbReference type="RefSeq" id="WP_162444825.1">
    <property type="nucleotide sequence ID" value="NZ_CP048222.1"/>
</dbReference>
<comment type="subcellular location">
    <subcellularLocation>
        <location evidence="1">Periplasm</location>
    </subcellularLocation>
</comment>
<feature type="transmembrane region" description="Helical" evidence="7">
    <location>
        <begin position="370"/>
        <end position="388"/>
    </location>
</feature>
<dbReference type="Proteomes" id="UP000480178">
    <property type="component" value="Chromosome"/>
</dbReference>
<evidence type="ECO:0000313" key="10">
    <source>
        <dbReference type="Proteomes" id="UP000480178"/>
    </source>
</evidence>
<evidence type="ECO:0000256" key="6">
    <source>
        <dbReference type="ARBA" id="ARBA00022841"/>
    </source>
</evidence>
<dbReference type="GO" id="GO:0042121">
    <property type="term" value="P:alginic acid biosynthetic process"/>
    <property type="evidence" value="ECO:0007669"/>
    <property type="project" value="UniProtKB-UniPathway"/>
</dbReference>
<protein>
    <recommendedName>
        <fullName evidence="8">AlgX/AlgJ SGNH hydrolase-like domain-containing protein</fullName>
    </recommendedName>
</protein>
<keyword evidence="7" id="KW-0472">Membrane</keyword>
<evidence type="ECO:0000256" key="1">
    <source>
        <dbReference type="ARBA" id="ARBA00004418"/>
    </source>
</evidence>
<dbReference type="GO" id="GO:0016740">
    <property type="term" value="F:transferase activity"/>
    <property type="evidence" value="ECO:0007669"/>
    <property type="project" value="UniProtKB-KW"/>
</dbReference>
<feature type="transmembrane region" description="Helical" evidence="7">
    <location>
        <begin position="189"/>
        <end position="208"/>
    </location>
</feature>
<gene>
    <name evidence="9" type="ORF">GXP67_20300</name>
</gene>
<keyword evidence="4" id="KW-0732">Signal</keyword>
<keyword evidence="6" id="KW-0016">Alginate biosynthesis</keyword>
<dbReference type="InterPro" id="IPR031811">
    <property type="entry name" value="ALGX/ALGJ_SGNH-like"/>
</dbReference>
<dbReference type="EMBL" id="CP048222">
    <property type="protein sequence ID" value="QHT68822.1"/>
    <property type="molecule type" value="Genomic_DNA"/>
</dbReference>
<organism evidence="9 10">
    <name type="scientific">Rhodocytophaga rosea</name>
    <dbReference type="NCBI Taxonomy" id="2704465"/>
    <lineage>
        <taxon>Bacteria</taxon>
        <taxon>Pseudomonadati</taxon>
        <taxon>Bacteroidota</taxon>
        <taxon>Cytophagia</taxon>
        <taxon>Cytophagales</taxon>
        <taxon>Rhodocytophagaceae</taxon>
        <taxon>Rhodocytophaga</taxon>
    </lineage>
</organism>
<dbReference type="KEGG" id="rhoz:GXP67_20300"/>